<dbReference type="EMBL" id="JAEMNX010000034">
    <property type="protein sequence ID" value="MBJ7539893.1"/>
    <property type="molecule type" value="Genomic_DNA"/>
</dbReference>
<dbReference type="AlphaFoldDB" id="A0A934JSG1"/>
<evidence type="ECO:0000313" key="1">
    <source>
        <dbReference type="EMBL" id="MBJ7539893.1"/>
    </source>
</evidence>
<evidence type="ECO:0000313" key="2">
    <source>
        <dbReference type="Proteomes" id="UP000628710"/>
    </source>
</evidence>
<sequence>MNINLTDVHDAIIAALKDRFLKVTVDSYNPTQHLSSLAPACLLDIEELPKSPDVGDGRYPVQARFSIHCVLGMEVENLQIELREFAVAVSQFVYENGIWISGSVLEKPLDIEAYPGNFRKDTRHGFDSFVVSWSQKLYLGASTWQPDNVRDGIRVATNANDENDLSEYREI</sequence>
<accession>A0A934JSG1</accession>
<reference evidence="1" key="1">
    <citation type="submission" date="2020-12" db="EMBL/GenBank/DDBJ databases">
        <title>Marinomonas arctica sp. nov., a psychrotolerant bacterium isolated from the Arctic.</title>
        <authorList>
            <person name="Zhang Y."/>
        </authorList>
    </citation>
    <scope>NUCLEOTIDE SEQUENCE</scope>
    <source>
        <strain evidence="1">C1424</strain>
    </source>
</reference>
<protein>
    <submittedName>
        <fullName evidence="1">Uncharacterized protein</fullName>
    </submittedName>
</protein>
<keyword evidence="2" id="KW-1185">Reference proteome</keyword>
<dbReference type="Proteomes" id="UP000628710">
    <property type="component" value="Unassembled WGS sequence"/>
</dbReference>
<comment type="caution">
    <text evidence="1">The sequence shown here is derived from an EMBL/GenBank/DDBJ whole genome shotgun (WGS) entry which is preliminary data.</text>
</comment>
<dbReference type="RefSeq" id="WP_199470288.1">
    <property type="nucleotide sequence ID" value="NZ_JAEMNX010000034.1"/>
</dbReference>
<name>A0A934JSG1_9GAMM</name>
<gene>
    <name evidence="1" type="ORF">I8J31_19655</name>
</gene>
<organism evidence="1 2">
    <name type="scientific">Marinomonas transparens</name>
    <dbReference type="NCBI Taxonomy" id="2795388"/>
    <lineage>
        <taxon>Bacteria</taxon>
        <taxon>Pseudomonadati</taxon>
        <taxon>Pseudomonadota</taxon>
        <taxon>Gammaproteobacteria</taxon>
        <taxon>Oceanospirillales</taxon>
        <taxon>Oceanospirillaceae</taxon>
        <taxon>Marinomonas</taxon>
    </lineage>
</organism>
<proteinExistence type="predicted"/>